<proteinExistence type="predicted"/>
<reference evidence="3" key="1">
    <citation type="submission" date="2022-07" db="EMBL/GenBank/DDBJ databases">
        <title>Genome Sequence of Physisporinus lineatus.</title>
        <authorList>
            <person name="Buettner E."/>
        </authorList>
    </citation>
    <scope>NUCLEOTIDE SEQUENCE</scope>
    <source>
        <strain evidence="3">VT162</strain>
    </source>
</reference>
<feature type="transmembrane region" description="Helical" evidence="1">
    <location>
        <begin position="299"/>
        <end position="316"/>
    </location>
</feature>
<keyword evidence="1" id="KW-0472">Membrane</keyword>
<protein>
    <recommendedName>
        <fullName evidence="2">DUF6533 domain-containing protein</fullName>
    </recommendedName>
</protein>
<evidence type="ECO:0000313" key="3">
    <source>
        <dbReference type="EMBL" id="KAJ3488893.1"/>
    </source>
</evidence>
<gene>
    <name evidence="3" type="ORF">NLI96_g2511</name>
</gene>
<dbReference type="EMBL" id="JANAWD010000057">
    <property type="protein sequence ID" value="KAJ3488893.1"/>
    <property type="molecule type" value="Genomic_DNA"/>
</dbReference>
<name>A0AAD5YGH8_9APHY</name>
<keyword evidence="4" id="KW-1185">Reference proteome</keyword>
<feature type="transmembrane region" description="Helical" evidence="1">
    <location>
        <begin position="322"/>
        <end position="340"/>
    </location>
</feature>
<sequence length="429" mass="47620">MGANVFLEVDESNALCRTETRWHQARTYVAFSKLEQILLSFLSFCPTITKCAALCHFHHHIHGSISFCPRVQGIVPMRSWPPKDLERTCCFEFRMAQPLFAYGMLSVLTVLLYDHCLMLPTEVEMIWKRKYSAVTFLYVIIRYCALYGKLATIPMLFALEPLAKDPTYRYPHTLVTFLKYSGLISGTVGSAAVLVFNTLRIYGIWGKDLRAALPVFVAGLAHVWFKMALGSFHTGMGSIASPNNQQVSQAIQITTAYSSVILSDSLVIILTITKTWSIIQLTSDFDFKPRLSYHLLRDGSLYFAVMLTVNAMAFLHNVTTEVVLLFTDTLMVILVTRLILNLRSVYLPATSRSADGSVRFTTNSTHVVGNIGAPLSFEDTRYPDLLDGINHNLHADFGDAQGGIVIASDPMSVGILATSAGGSQQHPTV</sequence>
<feature type="transmembrane region" description="Helical" evidence="1">
    <location>
        <begin position="131"/>
        <end position="157"/>
    </location>
</feature>
<dbReference type="Proteomes" id="UP001212997">
    <property type="component" value="Unassembled WGS sequence"/>
</dbReference>
<evidence type="ECO:0000256" key="1">
    <source>
        <dbReference type="SAM" id="Phobius"/>
    </source>
</evidence>
<feature type="transmembrane region" description="Helical" evidence="1">
    <location>
        <begin position="256"/>
        <end position="279"/>
    </location>
</feature>
<feature type="transmembrane region" description="Helical" evidence="1">
    <location>
        <begin position="211"/>
        <end position="236"/>
    </location>
</feature>
<dbReference type="Pfam" id="PF20151">
    <property type="entry name" value="DUF6533"/>
    <property type="match status" value="1"/>
</dbReference>
<dbReference type="AlphaFoldDB" id="A0AAD5YGH8"/>
<keyword evidence="1" id="KW-0812">Transmembrane</keyword>
<comment type="caution">
    <text evidence="3">The sequence shown here is derived from an EMBL/GenBank/DDBJ whole genome shotgun (WGS) entry which is preliminary data.</text>
</comment>
<evidence type="ECO:0000313" key="4">
    <source>
        <dbReference type="Proteomes" id="UP001212997"/>
    </source>
</evidence>
<evidence type="ECO:0000259" key="2">
    <source>
        <dbReference type="Pfam" id="PF20151"/>
    </source>
</evidence>
<dbReference type="InterPro" id="IPR045340">
    <property type="entry name" value="DUF6533"/>
</dbReference>
<accession>A0AAD5YGH8</accession>
<feature type="domain" description="DUF6533" evidence="2">
    <location>
        <begin position="102"/>
        <end position="146"/>
    </location>
</feature>
<feature type="transmembrane region" description="Helical" evidence="1">
    <location>
        <begin position="99"/>
        <end position="119"/>
    </location>
</feature>
<keyword evidence="1" id="KW-1133">Transmembrane helix</keyword>
<feature type="transmembrane region" description="Helical" evidence="1">
    <location>
        <begin position="177"/>
        <end position="199"/>
    </location>
</feature>
<organism evidence="3 4">
    <name type="scientific">Meripilus lineatus</name>
    <dbReference type="NCBI Taxonomy" id="2056292"/>
    <lineage>
        <taxon>Eukaryota</taxon>
        <taxon>Fungi</taxon>
        <taxon>Dikarya</taxon>
        <taxon>Basidiomycota</taxon>
        <taxon>Agaricomycotina</taxon>
        <taxon>Agaricomycetes</taxon>
        <taxon>Polyporales</taxon>
        <taxon>Meripilaceae</taxon>
        <taxon>Meripilus</taxon>
    </lineage>
</organism>